<dbReference type="Proteomes" id="UP000005446">
    <property type="component" value="Unassembled WGS sequence"/>
</dbReference>
<protein>
    <submittedName>
        <fullName evidence="1">Uncharacterized protein</fullName>
    </submittedName>
</protein>
<dbReference type="InParanoid" id="H0EG89"/>
<sequence>MVPKNLAASCEIFPQIRVVSRDVITRRDRGRGDSIQLTSLRVLPHYVHDDLGLHESLSSSLRATAEIRELWRLAVEALHEALPYDCLFIQRDRRKIVE</sequence>
<evidence type="ECO:0000313" key="2">
    <source>
        <dbReference type="Proteomes" id="UP000005446"/>
    </source>
</evidence>
<reference evidence="1 2" key="1">
    <citation type="journal article" date="2012" name="Eukaryot. Cell">
        <title>Genome sequence of the fungus Glarea lozoyensis: the first genome sequence of a species from the Helotiaceae family.</title>
        <authorList>
            <person name="Youssar L."/>
            <person name="Gruening B.A."/>
            <person name="Erxleben A."/>
            <person name="Guenther S."/>
            <person name="Huettel W."/>
        </authorList>
    </citation>
    <scope>NUCLEOTIDE SEQUENCE [LARGE SCALE GENOMIC DNA]</scope>
    <source>
        <strain evidence="2">ATCC 74030 / MF5533</strain>
    </source>
</reference>
<proteinExistence type="predicted"/>
<name>H0EG89_GLAL7</name>
<accession>H0EG89</accession>
<dbReference type="AlphaFoldDB" id="H0EG89"/>
<evidence type="ECO:0000313" key="1">
    <source>
        <dbReference type="EMBL" id="EHL02424.1"/>
    </source>
</evidence>
<keyword evidence="2" id="KW-1185">Reference proteome</keyword>
<gene>
    <name evidence="1" type="ORF">M7I_1499</name>
</gene>
<organism evidence="1 2">
    <name type="scientific">Glarea lozoyensis (strain ATCC 74030 / MF5533)</name>
    <dbReference type="NCBI Taxonomy" id="1104152"/>
    <lineage>
        <taxon>Eukaryota</taxon>
        <taxon>Fungi</taxon>
        <taxon>Dikarya</taxon>
        <taxon>Ascomycota</taxon>
        <taxon>Pezizomycotina</taxon>
        <taxon>Leotiomycetes</taxon>
        <taxon>Helotiales</taxon>
        <taxon>Helotiaceae</taxon>
        <taxon>Glarea</taxon>
    </lineage>
</organism>
<dbReference type="EMBL" id="AGUE01000023">
    <property type="protein sequence ID" value="EHL02424.1"/>
    <property type="molecule type" value="Genomic_DNA"/>
</dbReference>
<dbReference type="HOGENOM" id="CLU_2333802_0_0_1"/>
<comment type="caution">
    <text evidence="1">The sequence shown here is derived from an EMBL/GenBank/DDBJ whole genome shotgun (WGS) entry which is preliminary data.</text>
</comment>